<dbReference type="Proteomes" id="UP001214638">
    <property type="component" value="Unassembled WGS sequence"/>
</dbReference>
<dbReference type="GO" id="GO:0016887">
    <property type="term" value="F:ATP hydrolysis activity"/>
    <property type="evidence" value="ECO:0007669"/>
    <property type="project" value="InterPro"/>
</dbReference>
<dbReference type="KEGG" id="bdw:94337864"/>
<dbReference type="SUPFAM" id="SSF48592">
    <property type="entry name" value="GroEL equatorial domain-like"/>
    <property type="match status" value="1"/>
</dbReference>
<evidence type="ECO:0000256" key="4">
    <source>
        <dbReference type="ARBA" id="ARBA00023186"/>
    </source>
</evidence>
<evidence type="ECO:0000313" key="6">
    <source>
        <dbReference type="Proteomes" id="UP001214638"/>
    </source>
</evidence>
<evidence type="ECO:0000256" key="1">
    <source>
        <dbReference type="ARBA" id="ARBA00008020"/>
    </source>
</evidence>
<dbReference type="EMBL" id="JALLKP010000019">
    <property type="protein sequence ID" value="KAK2194975.1"/>
    <property type="molecule type" value="Genomic_DNA"/>
</dbReference>
<dbReference type="InterPro" id="IPR017998">
    <property type="entry name" value="Chaperone_TCP-1"/>
</dbReference>
<dbReference type="Gene3D" id="1.10.560.10">
    <property type="entry name" value="GroEL-like equatorial domain"/>
    <property type="match status" value="1"/>
</dbReference>
<dbReference type="PANTHER" id="PTHR11353">
    <property type="entry name" value="CHAPERONIN"/>
    <property type="match status" value="1"/>
</dbReference>
<dbReference type="GO" id="GO:0140662">
    <property type="term" value="F:ATP-dependent protein folding chaperone"/>
    <property type="evidence" value="ECO:0007669"/>
    <property type="project" value="InterPro"/>
</dbReference>
<dbReference type="RefSeq" id="XP_067801818.1">
    <property type="nucleotide sequence ID" value="XM_067948577.1"/>
</dbReference>
<evidence type="ECO:0000313" key="5">
    <source>
        <dbReference type="EMBL" id="KAK2194975.1"/>
    </source>
</evidence>
<keyword evidence="6" id="KW-1185">Reference proteome</keyword>
<name>A0AAD9PHJ8_9APIC</name>
<reference evidence="5" key="1">
    <citation type="journal article" date="2023" name="Nat. Microbiol.">
        <title>Babesia duncani multi-omics identifies virulence factors and drug targets.</title>
        <authorList>
            <person name="Singh P."/>
            <person name="Lonardi S."/>
            <person name="Liang Q."/>
            <person name="Vydyam P."/>
            <person name="Khabirova E."/>
            <person name="Fang T."/>
            <person name="Gihaz S."/>
            <person name="Thekkiniath J."/>
            <person name="Munshi M."/>
            <person name="Abel S."/>
            <person name="Ciampossin L."/>
            <person name="Batugedara G."/>
            <person name="Gupta M."/>
            <person name="Lu X.M."/>
            <person name="Lenz T."/>
            <person name="Chakravarty S."/>
            <person name="Cornillot E."/>
            <person name="Hu Y."/>
            <person name="Ma W."/>
            <person name="Gonzalez L.M."/>
            <person name="Sanchez S."/>
            <person name="Estrada K."/>
            <person name="Sanchez-Flores A."/>
            <person name="Montero E."/>
            <person name="Harb O.S."/>
            <person name="Le Roch K.G."/>
            <person name="Mamoun C.B."/>
        </authorList>
    </citation>
    <scope>NUCLEOTIDE SEQUENCE</scope>
    <source>
        <strain evidence="5">WA1</strain>
    </source>
</reference>
<keyword evidence="3" id="KW-0067">ATP-binding</keyword>
<comment type="similarity">
    <text evidence="1">Belongs to the TCP-1 chaperonin family.</text>
</comment>
<gene>
    <name evidence="5" type="ORF">BdWA1_003567</name>
</gene>
<feature type="non-terminal residue" evidence="5">
    <location>
        <position position="123"/>
    </location>
</feature>
<comment type="caution">
    <text evidence="5">The sequence shown here is derived from an EMBL/GenBank/DDBJ whole genome shotgun (WGS) entry which is preliminary data.</text>
</comment>
<proteinExistence type="inferred from homology"/>
<keyword evidence="4" id="KW-0143">Chaperone</keyword>
<dbReference type="InterPro" id="IPR027413">
    <property type="entry name" value="GROEL-like_equatorial_sf"/>
</dbReference>
<sequence length="123" mass="13131">MEVEHQCAKLLVDLSKSQDEEVGDGTTGVVILAGALLDKALKFLDRGLHPLHITDGYERACSIAISHLESIAQTLDPFANDNELLKMAAYTSLASKIVSSCQDHLANIAVGAVLAVADSERKD</sequence>
<evidence type="ECO:0000256" key="3">
    <source>
        <dbReference type="ARBA" id="ARBA00022840"/>
    </source>
</evidence>
<organism evidence="5 6">
    <name type="scientific">Babesia duncani</name>
    <dbReference type="NCBI Taxonomy" id="323732"/>
    <lineage>
        <taxon>Eukaryota</taxon>
        <taxon>Sar</taxon>
        <taxon>Alveolata</taxon>
        <taxon>Apicomplexa</taxon>
        <taxon>Aconoidasida</taxon>
        <taxon>Piroplasmida</taxon>
        <taxon>Babesiidae</taxon>
        <taxon>Babesia</taxon>
    </lineage>
</organism>
<dbReference type="GO" id="GO:0005524">
    <property type="term" value="F:ATP binding"/>
    <property type="evidence" value="ECO:0007669"/>
    <property type="project" value="UniProtKB-KW"/>
</dbReference>
<dbReference type="GO" id="GO:0051082">
    <property type="term" value="F:unfolded protein binding"/>
    <property type="evidence" value="ECO:0007669"/>
    <property type="project" value="InterPro"/>
</dbReference>
<dbReference type="SUPFAM" id="SSF54849">
    <property type="entry name" value="GroEL-intermediate domain like"/>
    <property type="match status" value="1"/>
</dbReference>
<dbReference type="AlphaFoldDB" id="A0AAD9PHJ8"/>
<evidence type="ECO:0000256" key="2">
    <source>
        <dbReference type="ARBA" id="ARBA00022741"/>
    </source>
</evidence>
<dbReference type="PROSITE" id="PS00995">
    <property type="entry name" value="TCP1_3"/>
    <property type="match status" value="1"/>
</dbReference>
<dbReference type="InterPro" id="IPR027410">
    <property type="entry name" value="TCP-1-like_intermed_sf"/>
</dbReference>
<accession>A0AAD9PHJ8</accession>
<dbReference type="GeneID" id="94337864"/>
<dbReference type="InterPro" id="IPR002423">
    <property type="entry name" value="Cpn60/GroEL/TCP-1"/>
</dbReference>
<protein>
    <submittedName>
        <fullName evidence="5">Bifunctional Chaperonin Cpn60-GroEL-TCP-1 family/Chaperonin TCP-1</fullName>
    </submittedName>
</protein>
<keyword evidence="2" id="KW-0547">Nucleotide-binding</keyword>
<dbReference type="InterPro" id="IPR002194">
    <property type="entry name" value="Chaperonin_TCP-1_CS"/>
</dbReference>
<dbReference type="Pfam" id="PF00118">
    <property type="entry name" value="Cpn60_TCP1"/>
    <property type="match status" value="1"/>
</dbReference>